<gene>
    <name evidence="3" type="ORF">M0813_17807</name>
</gene>
<keyword evidence="1" id="KW-0175">Coiled coil</keyword>
<comment type="caution">
    <text evidence="3">The sequence shown here is derived from an EMBL/GenBank/DDBJ whole genome shotgun (WGS) entry which is preliminary data.</text>
</comment>
<feature type="region of interest" description="Disordered" evidence="2">
    <location>
        <begin position="827"/>
        <end position="863"/>
    </location>
</feature>
<feature type="coiled-coil region" evidence="1">
    <location>
        <begin position="214"/>
        <end position="248"/>
    </location>
</feature>
<proteinExistence type="predicted"/>
<keyword evidence="4" id="KW-1185">Reference proteome</keyword>
<organism evidence="3 4">
    <name type="scientific">Anaeramoeba flamelloides</name>
    <dbReference type="NCBI Taxonomy" id="1746091"/>
    <lineage>
        <taxon>Eukaryota</taxon>
        <taxon>Metamonada</taxon>
        <taxon>Anaeramoebidae</taxon>
        <taxon>Anaeramoeba</taxon>
    </lineage>
</organism>
<evidence type="ECO:0000313" key="3">
    <source>
        <dbReference type="EMBL" id="KAJ6248149.1"/>
    </source>
</evidence>
<evidence type="ECO:0000256" key="2">
    <source>
        <dbReference type="SAM" id="MobiDB-lite"/>
    </source>
</evidence>
<dbReference type="Proteomes" id="UP001150062">
    <property type="component" value="Unassembled WGS sequence"/>
</dbReference>
<feature type="compositionally biased region" description="Acidic residues" evidence="2">
    <location>
        <begin position="830"/>
        <end position="843"/>
    </location>
</feature>
<reference evidence="3" key="1">
    <citation type="submission" date="2022-08" db="EMBL/GenBank/DDBJ databases">
        <title>Novel sulfate-reducing endosymbionts in the free-living metamonad Anaeramoeba.</title>
        <authorList>
            <person name="Jerlstrom-Hultqvist J."/>
            <person name="Cepicka I."/>
            <person name="Gallot-Lavallee L."/>
            <person name="Salas-Leiva D."/>
            <person name="Curtis B.A."/>
            <person name="Zahonova K."/>
            <person name="Pipaliya S."/>
            <person name="Dacks J."/>
            <person name="Roger A.J."/>
        </authorList>
    </citation>
    <scope>NUCLEOTIDE SEQUENCE</scope>
    <source>
        <strain evidence="3">Schooner1</strain>
    </source>
</reference>
<accession>A0ABQ8YU65</accession>
<feature type="coiled-coil region" evidence="1">
    <location>
        <begin position="292"/>
        <end position="390"/>
    </location>
</feature>
<sequence length="927" mass="110891">MTKREPLSEVTNLSLQKICTVKDQTINDLRNQCEKEKKQVEIWKGKFKQQLVRFENNFSYFKKLKQSYQTLKKENQKLNYEKEPLKREILQLRKQHLLFKKYQQSMIKQEIIPSFSHNLVTSIINNSINKQSQKNYNQMKQEQSLVQKRLKETIKSLELKNTNLEEQILDQKTEKENIQGNNIPNNSTTQTIHKLQNIIKLKDQEINKLKKGINTNEGSALEELRNENKKQKETIKKLEHKINFQKQKGNLNFRNSEFEEYKQLYSTSMIENKNLKEKLRTFNSTILRMQEIDELQSQYSKLIDQRSKELNQEVNKLEKSKTEYKTKMESMQTQLFNKDREKLRISSELKELKINLEIKQIENNSLNSKLKKEKSEKKSLQLNYQKEIKTSLTSNLVRKIISNAIINQTVSNIDENNSLISSFFSISEIDFDLWKSQQKSYRIKQKQKEVEFNNQENDRDQIQFRKEKEEKEEEEKQKQKQKQTNYGNYDHGSSIIIKEQKKQIFSLETQIEELKSIYEELCNFISHEEIAKEQTFESYKEKIQKLEQKSIIDQQTIESLLQLNEGLENKKFENQTNKEEIEKAIKKVLSGVEKKYKLKLNEKKEKILKLNQQINKIQKDYKFSQQNEAKLRYLLDNNKVVSNQTQKMYQKTKNQLAELKTQLTEKNRKMKLIENEKKKLLLQLDFLLLEKNDNLNYDKELRSDYFKIERKLNTLYLEFIHLKQDYDKLTKDSNQFKNFFEQYQSNSEKEMSNLQKNYQSNQKLMNSLSECFLNIQELLLENTFSSKENSLKKLLLKILKKANLKLDNKQLNNNHNHNHSHLYNYKENMENDDDDDDDDDNDGDNGNRKQNKNSKIEPEDLEENEVNDILNDLEQFGKPLRNHNNSSNIVNNLINFSIQEDQNNPQRNSLPKTEEFQILKQCFLNQN</sequence>
<dbReference type="EMBL" id="JAOAOG010000116">
    <property type="protein sequence ID" value="KAJ6248149.1"/>
    <property type="molecule type" value="Genomic_DNA"/>
</dbReference>
<feature type="coiled-coil region" evidence="1">
    <location>
        <begin position="26"/>
        <end position="95"/>
    </location>
</feature>
<evidence type="ECO:0000313" key="4">
    <source>
        <dbReference type="Proteomes" id="UP001150062"/>
    </source>
</evidence>
<protein>
    <submittedName>
        <fullName evidence="3">T complex protein</fullName>
    </submittedName>
</protein>
<evidence type="ECO:0000256" key="1">
    <source>
        <dbReference type="SAM" id="Coils"/>
    </source>
</evidence>
<name>A0ABQ8YU65_9EUKA</name>
<feature type="coiled-coil region" evidence="1">
    <location>
        <begin position="147"/>
        <end position="181"/>
    </location>
</feature>
<feature type="coiled-coil region" evidence="1">
    <location>
        <begin position="452"/>
        <end position="690"/>
    </location>
</feature>